<feature type="domain" description="Transposase Tc1-like" evidence="1">
    <location>
        <begin position="28"/>
        <end position="93"/>
    </location>
</feature>
<proteinExistence type="predicted"/>
<dbReference type="InterPro" id="IPR036397">
    <property type="entry name" value="RNaseH_sf"/>
</dbReference>
<dbReference type="EMBL" id="GAKP01002517">
    <property type="protein sequence ID" value="JAC56435.1"/>
    <property type="molecule type" value="Transcribed_RNA"/>
</dbReference>
<gene>
    <name evidence="3" type="primary">TC1A</name>
</gene>
<accession>A0A034WQG6</accession>
<dbReference type="InterPro" id="IPR038717">
    <property type="entry name" value="Tc1-like_DDE_dom"/>
</dbReference>
<dbReference type="GO" id="GO:0003677">
    <property type="term" value="F:DNA binding"/>
    <property type="evidence" value="ECO:0007669"/>
    <property type="project" value="InterPro"/>
</dbReference>
<dbReference type="InterPro" id="IPR002492">
    <property type="entry name" value="Transposase_Tc1-like"/>
</dbReference>
<dbReference type="AlphaFoldDB" id="A0A034WQG6"/>
<dbReference type="InterPro" id="IPR052338">
    <property type="entry name" value="Transposase_5"/>
</dbReference>
<sequence length="294" mass="34701">MISNALKYQKSSETRGRKRILAASLVKRIVRTSRANPSKAATQIKDELNLPCGVHTVRRCLRDNNLYARSPRKVPLLKKNHIDKRLKFAHDHLLWPLQKWRNILWTDESKMVLYGGKGSREYVRRPPNKEYDPRYTRKTLKHGGSSIMVWACFSYHGVGPIRLIEKIMDQYLYVNILQTNMLPYAEDSMPLKWIMQQDNDPKHTSKVAKEWFRENRIEVMEWPAQSPDLNPIENLWTDLKKAVWDEKPTNNKDLWEVVQKAWYNIPLERCRRLVDSMKDRCVAVIKNNGNATKY</sequence>
<protein>
    <submittedName>
        <fullName evidence="3">Transposable element Tc1 transposase</fullName>
    </submittedName>
</protein>
<evidence type="ECO:0000259" key="2">
    <source>
        <dbReference type="Pfam" id="PF13358"/>
    </source>
</evidence>
<evidence type="ECO:0000313" key="3">
    <source>
        <dbReference type="EMBL" id="JAC56435.1"/>
    </source>
</evidence>
<reference evidence="3" key="1">
    <citation type="journal article" date="2014" name="BMC Genomics">
        <title>Characterizing the developmental transcriptome of the oriental fruit fly, Bactrocera dorsalis (Diptera: Tephritidae) through comparative genomic analysis with Drosophila melanogaster utilizing modENCODE datasets.</title>
        <authorList>
            <person name="Geib S.M."/>
            <person name="Calla B."/>
            <person name="Hall B."/>
            <person name="Hou S."/>
            <person name="Manoukis N.C."/>
        </authorList>
    </citation>
    <scope>NUCLEOTIDE SEQUENCE</scope>
    <source>
        <strain evidence="3">Punador</strain>
    </source>
</reference>
<dbReference type="PANTHER" id="PTHR23022">
    <property type="entry name" value="TRANSPOSABLE ELEMENT-RELATED"/>
    <property type="match status" value="1"/>
</dbReference>
<dbReference type="PANTHER" id="PTHR23022:SF135">
    <property type="entry name" value="SI:DKEY-77F5.3"/>
    <property type="match status" value="1"/>
</dbReference>
<organism evidence="3">
    <name type="scientific">Bactrocera dorsalis</name>
    <name type="common">Oriental fruit fly</name>
    <name type="synonym">Dacus dorsalis</name>
    <dbReference type="NCBI Taxonomy" id="27457"/>
    <lineage>
        <taxon>Eukaryota</taxon>
        <taxon>Metazoa</taxon>
        <taxon>Ecdysozoa</taxon>
        <taxon>Arthropoda</taxon>
        <taxon>Hexapoda</taxon>
        <taxon>Insecta</taxon>
        <taxon>Pterygota</taxon>
        <taxon>Neoptera</taxon>
        <taxon>Endopterygota</taxon>
        <taxon>Diptera</taxon>
        <taxon>Brachycera</taxon>
        <taxon>Muscomorpha</taxon>
        <taxon>Tephritoidea</taxon>
        <taxon>Tephritidae</taxon>
        <taxon>Bactrocera</taxon>
        <taxon>Bactrocera</taxon>
    </lineage>
</organism>
<dbReference type="Pfam" id="PF01498">
    <property type="entry name" value="HTH_Tnp_Tc3_2"/>
    <property type="match status" value="1"/>
</dbReference>
<evidence type="ECO:0000259" key="1">
    <source>
        <dbReference type="Pfam" id="PF01498"/>
    </source>
</evidence>
<feature type="domain" description="Tc1-like transposase DDE" evidence="2">
    <location>
        <begin position="103"/>
        <end position="251"/>
    </location>
</feature>
<dbReference type="GO" id="GO:0006313">
    <property type="term" value="P:DNA transposition"/>
    <property type="evidence" value="ECO:0007669"/>
    <property type="project" value="InterPro"/>
</dbReference>
<name>A0A034WQG6_BACDO</name>
<dbReference type="GO" id="GO:0015074">
    <property type="term" value="P:DNA integration"/>
    <property type="evidence" value="ECO:0007669"/>
    <property type="project" value="InterPro"/>
</dbReference>
<dbReference type="Pfam" id="PF13358">
    <property type="entry name" value="DDE_3"/>
    <property type="match status" value="1"/>
</dbReference>
<dbReference type="Gene3D" id="3.30.420.10">
    <property type="entry name" value="Ribonuclease H-like superfamily/Ribonuclease H"/>
    <property type="match status" value="1"/>
</dbReference>